<name>A0A1Y2EC27_9PEZI</name>
<proteinExistence type="predicted"/>
<comment type="subcellular location">
    <subcellularLocation>
        <location evidence="1">Mitochondrion</location>
    </subcellularLocation>
</comment>
<accession>A0A1Y2EC27</accession>
<dbReference type="EMBL" id="MCFJ01000003">
    <property type="protein sequence ID" value="ORY68957.1"/>
    <property type="molecule type" value="Genomic_DNA"/>
</dbReference>
<dbReference type="PANTHER" id="PTHR33064">
    <property type="entry name" value="POL PROTEIN"/>
    <property type="match status" value="1"/>
</dbReference>
<evidence type="ECO:0000256" key="1">
    <source>
        <dbReference type="ARBA" id="ARBA00004173"/>
    </source>
</evidence>
<reference evidence="4 5" key="1">
    <citation type="submission" date="2016-07" db="EMBL/GenBank/DDBJ databases">
        <title>Pervasive Adenine N6-methylation of Active Genes in Fungi.</title>
        <authorList>
            <consortium name="DOE Joint Genome Institute"/>
            <person name="Mondo S.J."/>
            <person name="Dannebaum R.O."/>
            <person name="Kuo R.C."/>
            <person name="Labutti K."/>
            <person name="Haridas S."/>
            <person name="Kuo A."/>
            <person name="Salamov A."/>
            <person name="Ahrendt S.R."/>
            <person name="Lipzen A."/>
            <person name="Sullivan W."/>
            <person name="Andreopoulos W.B."/>
            <person name="Clum A."/>
            <person name="Lindquist E."/>
            <person name="Daum C."/>
            <person name="Ramamoorthy G.K."/>
            <person name="Gryganskyi A."/>
            <person name="Culley D."/>
            <person name="Magnuson J.K."/>
            <person name="James T.Y."/>
            <person name="O'Malley M.A."/>
            <person name="Stajich J.E."/>
            <person name="Spatafora J.W."/>
            <person name="Visel A."/>
            <person name="Grigoriev I.V."/>
        </authorList>
    </citation>
    <scope>NUCLEOTIDE SEQUENCE [LARGE SCALE GENOMIC DNA]</scope>
    <source>
        <strain evidence="4 5">CBS 129021</strain>
    </source>
</reference>
<feature type="domain" description="Reverse transcriptase" evidence="3">
    <location>
        <begin position="1"/>
        <end position="38"/>
    </location>
</feature>
<dbReference type="OrthoDB" id="5106181at2759"/>
<dbReference type="AlphaFoldDB" id="A0A1Y2EC27"/>
<feature type="non-terminal residue" evidence="4">
    <location>
        <position position="89"/>
    </location>
</feature>
<dbReference type="SUPFAM" id="SSF56672">
    <property type="entry name" value="DNA/RNA polymerases"/>
    <property type="match status" value="1"/>
</dbReference>
<dbReference type="InterPro" id="IPR051320">
    <property type="entry name" value="Viral_Replic_Matur_Polypro"/>
</dbReference>
<organism evidence="4 5">
    <name type="scientific">Pseudomassariella vexata</name>
    <dbReference type="NCBI Taxonomy" id="1141098"/>
    <lineage>
        <taxon>Eukaryota</taxon>
        <taxon>Fungi</taxon>
        <taxon>Dikarya</taxon>
        <taxon>Ascomycota</taxon>
        <taxon>Pezizomycotina</taxon>
        <taxon>Sordariomycetes</taxon>
        <taxon>Xylariomycetidae</taxon>
        <taxon>Amphisphaeriales</taxon>
        <taxon>Pseudomassariaceae</taxon>
        <taxon>Pseudomassariella</taxon>
    </lineage>
</organism>
<evidence type="ECO:0000259" key="3">
    <source>
        <dbReference type="PROSITE" id="PS50878"/>
    </source>
</evidence>
<dbReference type="Proteomes" id="UP000193689">
    <property type="component" value="Unassembled WGS sequence"/>
</dbReference>
<dbReference type="InterPro" id="IPR043128">
    <property type="entry name" value="Rev_trsase/Diguanyl_cyclase"/>
</dbReference>
<dbReference type="Gene3D" id="3.30.70.270">
    <property type="match status" value="1"/>
</dbReference>
<sequence length="89" mass="10198">HLEHLKLILDLFDKVGLAVNPKKTFVRYPSINILGFTIDGYGKAITEERVEAIRKLKMPETLGALETYIGMTSYLSHYIPYYAQKIKPL</sequence>
<dbReference type="InParanoid" id="A0A1Y2EC27"/>
<dbReference type="RefSeq" id="XP_040719244.1">
    <property type="nucleotide sequence ID" value="XM_040854835.1"/>
</dbReference>
<evidence type="ECO:0000313" key="4">
    <source>
        <dbReference type="EMBL" id="ORY68957.1"/>
    </source>
</evidence>
<dbReference type="PROSITE" id="PS50878">
    <property type="entry name" value="RT_POL"/>
    <property type="match status" value="1"/>
</dbReference>
<gene>
    <name evidence="4" type="ORF">BCR38DRAFT_328165</name>
</gene>
<evidence type="ECO:0000313" key="5">
    <source>
        <dbReference type="Proteomes" id="UP000193689"/>
    </source>
</evidence>
<dbReference type="GeneID" id="63771047"/>
<dbReference type="STRING" id="1141098.A0A1Y2EC27"/>
<comment type="caution">
    <text evidence="4">The sequence shown here is derived from an EMBL/GenBank/DDBJ whole genome shotgun (WGS) entry which is preliminary data.</text>
</comment>
<evidence type="ECO:0000256" key="2">
    <source>
        <dbReference type="ARBA" id="ARBA00023128"/>
    </source>
</evidence>
<dbReference type="PANTHER" id="PTHR33064:SF37">
    <property type="entry name" value="RIBONUCLEASE H"/>
    <property type="match status" value="1"/>
</dbReference>
<dbReference type="GO" id="GO:0005739">
    <property type="term" value="C:mitochondrion"/>
    <property type="evidence" value="ECO:0007669"/>
    <property type="project" value="UniProtKB-SubCell"/>
</dbReference>
<keyword evidence="5" id="KW-1185">Reference proteome</keyword>
<protein>
    <recommendedName>
        <fullName evidence="3">Reverse transcriptase domain-containing protein</fullName>
    </recommendedName>
</protein>
<dbReference type="InterPro" id="IPR000477">
    <property type="entry name" value="RT_dom"/>
</dbReference>
<dbReference type="InterPro" id="IPR043502">
    <property type="entry name" value="DNA/RNA_pol_sf"/>
</dbReference>
<feature type="non-terminal residue" evidence="4">
    <location>
        <position position="1"/>
    </location>
</feature>
<keyword evidence="2" id="KW-0496">Mitochondrion</keyword>